<name>A0A174PQF4_9FIRM</name>
<organism evidence="1 2">
    <name type="scientific">Blautia obeum</name>
    <dbReference type="NCBI Taxonomy" id="40520"/>
    <lineage>
        <taxon>Bacteria</taxon>
        <taxon>Bacillati</taxon>
        <taxon>Bacillota</taxon>
        <taxon>Clostridia</taxon>
        <taxon>Lachnospirales</taxon>
        <taxon>Lachnospiraceae</taxon>
        <taxon>Blautia</taxon>
    </lineage>
</organism>
<reference evidence="1 2" key="1">
    <citation type="submission" date="2015-09" db="EMBL/GenBank/DDBJ databases">
        <authorList>
            <consortium name="Pathogen Informatics"/>
        </authorList>
    </citation>
    <scope>NUCLEOTIDE SEQUENCE [LARGE SCALE GENOMIC DNA]</scope>
    <source>
        <strain evidence="1 2">2789STDY5834957</strain>
    </source>
</reference>
<accession>A0A174PQF4</accession>
<evidence type="ECO:0000313" key="1">
    <source>
        <dbReference type="EMBL" id="CUP61856.1"/>
    </source>
</evidence>
<sequence>MLVGDLVYNDNFDCDCNYRVYDCTAEDTHYDKGAKCIYDAVRDGNRKPLDAVLDMQVLYLTVTDNCIIIEAGRNLKGENK</sequence>
<gene>
    <name evidence="1" type="ORF">ERS852569_00197</name>
</gene>
<evidence type="ECO:0000313" key="2">
    <source>
        <dbReference type="Proteomes" id="UP000095762"/>
    </source>
</evidence>
<dbReference type="EMBL" id="CZBP01000001">
    <property type="protein sequence ID" value="CUP61856.1"/>
    <property type="molecule type" value="Genomic_DNA"/>
</dbReference>
<dbReference type="Proteomes" id="UP000095762">
    <property type="component" value="Unassembled WGS sequence"/>
</dbReference>
<protein>
    <submittedName>
        <fullName evidence="1">Uncharacterized protein</fullName>
    </submittedName>
</protein>
<proteinExistence type="predicted"/>
<dbReference type="AlphaFoldDB" id="A0A174PQF4"/>
<dbReference type="RefSeq" id="WP_155513376.1">
    <property type="nucleotide sequence ID" value="NZ_CZBP01000001.1"/>
</dbReference>